<dbReference type="EMBL" id="CP042908">
    <property type="protein sequence ID" value="QIB90947.1"/>
    <property type="molecule type" value="Genomic_DNA"/>
</dbReference>
<accession>A0A6C0VHK6</accession>
<protein>
    <submittedName>
        <fullName evidence="1">Uncharacterized protein</fullName>
    </submittedName>
</protein>
<name>A0A6C0VHK6_METMZ</name>
<gene>
    <name evidence="1" type="ORF">FQU78_07675</name>
</gene>
<evidence type="ECO:0000313" key="2">
    <source>
        <dbReference type="Proteomes" id="UP000467371"/>
    </source>
</evidence>
<dbReference type="AlphaFoldDB" id="A0A6C0VHK6"/>
<dbReference type="Proteomes" id="UP000467371">
    <property type="component" value="Chromosome"/>
</dbReference>
<organism evidence="1 2">
    <name type="scientific">Methanosarcina mazei</name>
    <name type="common">Methanosarcina frisia</name>
    <dbReference type="NCBI Taxonomy" id="2209"/>
    <lineage>
        <taxon>Archaea</taxon>
        <taxon>Methanobacteriati</taxon>
        <taxon>Methanobacteriota</taxon>
        <taxon>Stenosarchaea group</taxon>
        <taxon>Methanomicrobia</taxon>
        <taxon>Methanosarcinales</taxon>
        <taxon>Methanosarcinaceae</taxon>
        <taxon>Methanosarcina</taxon>
    </lineage>
</organism>
<evidence type="ECO:0000313" key="1">
    <source>
        <dbReference type="EMBL" id="QIB90947.1"/>
    </source>
</evidence>
<proteinExistence type="predicted"/>
<sequence>MFRQTLKLSFRRCLQKNNSFLAIVFGELFKKFAVIILTETHGNDCWKFSIKAKSRKFWKISKINVGVTKANFRKNDSKKNCKN</sequence>
<reference evidence="1 2" key="1">
    <citation type="journal article" date="2020" name="Environ. Microbiol. Rep.">
        <title>Redox cycling of Fe(II) and Fe(III) in magnetite accelerates aceticlastic methanogenesis by Methanosarcina mazei.</title>
        <authorList>
            <person name="Wang H."/>
            <person name="Byrne J.M."/>
            <person name="Liu P."/>
            <person name="Liu J."/>
            <person name="Dong X."/>
            <person name="Lu Y."/>
        </authorList>
    </citation>
    <scope>NUCLEOTIDE SEQUENCE [LARGE SCALE GENOMIC DNA]</scope>
    <source>
        <strain evidence="2">zm-15</strain>
    </source>
</reference>